<dbReference type="FunFam" id="2.30.30.40:FF:000072">
    <property type="entry name" value="Unconventional Myosin IB"/>
    <property type="match status" value="1"/>
</dbReference>
<feature type="domain" description="F-BAR" evidence="11">
    <location>
        <begin position="166"/>
        <end position="426"/>
    </location>
</feature>
<dbReference type="SUPFAM" id="SSF103657">
    <property type="entry name" value="BAR/IMD domain-like"/>
    <property type="match status" value="1"/>
</dbReference>
<organism evidence="12 13">
    <name type="scientific">Planoprotostelium fungivorum</name>
    <dbReference type="NCBI Taxonomy" id="1890364"/>
    <lineage>
        <taxon>Eukaryota</taxon>
        <taxon>Amoebozoa</taxon>
        <taxon>Evosea</taxon>
        <taxon>Variosea</taxon>
        <taxon>Cavosteliida</taxon>
        <taxon>Cavosteliaceae</taxon>
        <taxon>Planoprotostelium</taxon>
    </lineage>
</organism>
<dbReference type="PRINTS" id="PR00452">
    <property type="entry name" value="SH3DOMAIN"/>
</dbReference>
<evidence type="ECO:0000256" key="2">
    <source>
        <dbReference type="ARBA" id="ARBA00022443"/>
    </source>
</evidence>
<dbReference type="GO" id="GO:0005737">
    <property type="term" value="C:cytoplasm"/>
    <property type="evidence" value="ECO:0007669"/>
    <property type="project" value="TreeGrafter"/>
</dbReference>
<dbReference type="FunCoup" id="A0A2P6NL03">
    <property type="interactions" value="7"/>
</dbReference>
<comment type="subcellular location">
    <subcellularLocation>
        <location evidence="1">Cytoplasm</location>
        <location evidence="1">Cytoskeleton</location>
    </subcellularLocation>
</comment>
<evidence type="ECO:0000313" key="12">
    <source>
        <dbReference type="EMBL" id="PRP84618.1"/>
    </source>
</evidence>
<dbReference type="CDD" id="cd00174">
    <property type="entry name" value="SH3"/>
    <property type="match status" value="1"/>
</dbReference>
<dbReference type="PROSITE" id="PS51741">
    <property type="entry name" value="F_BAR"/>
    <property type="match status" value="1"/>
</dbReference>
<dbReference type="GO" id="GO:0008017">
    <property type="term" value="F:microtubule binding"/>
    <property type="evidence" value="ECO:0007669"/>
    <property type="project" value="TreeGrafter"/>
</dbReference>
<feature type="non-terminal residue" evidence="12">
    <location>
        <position position="1"/>
    </location>
</feature>
<dbReference type="SMART" id="SM00055">
    <property type="entry name" value="FCH"/>
    <property type="match status" value="1"/>
</dbReference>
<accession>A0A2P6NL03</accession>
<comment type="caution">
    <text evidence="12">The sequence shown here is derived from an EMBL/GenBank/DDBJ whole genome shotgun (WGS) entry which is preliminary data.</text>
</comment>
<dbReference type="InterPro" id="IPR001452">
    <property type="entry name" value="SH3_domain"/>
</dbReference>
<dbReference type="Gene3D" id="6.10.140.470">
    <property type="match status" value="1"/>
</dbReference>
<keyword evidence="7 8" id="KW-0175">Coiled coil</keyword>
<dbReference type="InterPro" id="IPR001060">
    <property type="entry name" value="FCH_dom"/>
</dbReference>
<dbReference type="Gene3D" id="1.20.1270.60">
    <property type="entry name" value="Arfaptin homology (AH) domain/BAR domain"/>
    <property type="match status" value="1"/>
</dbReference>
<evidence type="ECO:0000259" key="10">
    <source>
        <dbReference type="PROSITE" id="PS50002"/>
    </source>
</evidence>
<dbReference type="GO" id="GO:0030041">
    <property type="term" value="P:actin filament polymerization"/>
    <property type="evidence" value="ECO:0007669"/>
    <property type="project" value="TreeGrafter"/>
</dbReference>
<keyword evidence="2 6" id="KW-0728">SH3 domain</keyword>
<protein>
    <recommendedName>
        <fullName evidence="14">SH3 domain-containing protein</fullName>
    </recommendedName>
</protein>
<dbReference type="InterPro" id="IPR027267">
    <property type="entry name" value="AH/BAR_dom_sf"/>
</dbReference>
<dbReference type="PROSITE" id="PS50002">
    <property type="entry name" value="SH3"/>
    <property type="match status" value="1"/>
</dbReference>
<evidence type="ECO:0000256" key="3">
    <source>
        <dbReference type="ARBA" id="ARBA00022490"/>
    </source>
</evidence>
<evidence type="ECO:0000256" key="1">
    <source>
        <dbReference type="ARBA" id="ARBA00004245"/>
    </source>
</evidence>
<dbReference type="PANTHER" id="PTHR23065">
    <property type="entry name" value="PROLINE-SERINE-THREONINE PHOSPHATASE INTERACTING PROTEIN 1"/>
    <property type="match status" value="1"/>
</dbReference>
<name>A0A2P6NL03_9EUKA</name>
<dbReference type="Pfam" id="PF14604">
    <property type="entry name" value="SH3_9"/>
    <property type="match status" value="1"/>
</dbReference>
<reference evidence="12 13" key="1">
    <citation type="journal article" date="2018" name="Genome Biol. Evol.">
        <title>Multiple Roots of Fruiting Body Formation in Amoebozoa.</title>
        <authorList>
            <person name="Hillmann F."/>
            <person name="Forbes G."/>
            <person name="Novohradska S."/>
            <person name="Ferling I."/>
            <person name="Riege K."/>
            <person name="Groth M."/>
            <person name="Westermann M."/>
            <person name="Marz M."/>
            <person name="Spaller T."/>
            <person name="Winckler T."/>
            <person name="Schaap P."/>
            <person name="Glockner G."/>
        </authorList>
    </citation>
    <scope>NUCLEOTIDE SEQUENCE [LARGE SCALE GENOMIC DNA]</scope>
    <source>
        <strain evidence="12 13">Jena</strain>
    </source>
</reference>
<dbReference type="SUPFAM" id="SSF50044">
    <property type="entry name" value="SH3-domain"/>
    <property type="match status" value="1"/>
</dbReference>
<evidence type="ECO:0000256" key="5">
    <source>
        <dbReference type="ARBA" id="ARBA00023212"/>
    </source>
</evidence>
<proteinExistence type="predicted"/>
<dbReference type="Pfam" id="PF00611">
    <property type="entry name" value="FCH"/>
    <property type="match status" value="1"/>
</dbReference>
<sequence length="648" mass="71057">STVIQNTQPIYEKIVEAPSVFRSTTIVQDRGIIGGDLAALEAQGFNLGAAGKRLSTGFTATENTFVSTSTVPLATTGLASENLVTSHGLKRRSLVEALPQSYGYLAGQNLDSKIVQEELALNNAALPAKTLFGGLHVGSCAGFGTFVGLVPNSEHIFEQHLSTKAMSFAESLLDGFDLLNKRTNGGLKSCGEFCNFYKNFAKVEKEYGRALVKLAQTEKKEFQKASSSSKEVGSTFFVWETIFSELEKIGEFHNSLSNKIENELCQQITNYIKEKEKTKKKLDNDSTKIVKDMKTQIENLGKAKQKYITLTKEAETVEKSLHDPSTKPASIPKIEMKHKQALEKADQADKDYQSVLQFTNQKQTEYYTSTMPSLLKEFQDFEEERIGYMKSQTETWASWNAEEPVVLNTICATITNSAQSITIDTDIKAYCSENATGISPPADIEYAPFESEGALSPKGNKMKTGSSNKNLGKKVDPASKEWGLVQADDFLGDEEKTNKLNGQLEEIDKAIASEKKSRDALENLVRFYGNDPAAKKAEEEITDIDGKLTRLNSAHALVTQQLAGLGGGSANYSNQPAYGSSNSANEGAAASGVRARALYSYSAGADTELSFDEGDELFITNRDDDSWWYAELNGRVGFVPNNYVELLQ</sequence>
<feature type="domain" description="SH3" evidence="10">
    <location>
        <begin position="590"/>
        <end position="648"/>
    </location>
</feature>
<evidence type="ECO:0000256" key="4">
    <source>
        <dbReference type="ARBA" id="ARBA00022553"/>
    </source>
</evidence>
<dbReference type="Gene3D" id="2.30.30.40">
    <property type="entry name" value="SH3 Domains"/>
    <property type="match status" value="1"/>
</dbReference>
<dbReference type="OrthoDB" id="10255964at2759"/>
<dbReference type="PANTHER" id="PTHR23065:SF7">
    <property type="entry name" value="NOSTRIN, ISOFORM H"/>
    <property type="match status" value="1"/>
</dbReference>
<evidence type="ECO:0000259" key="11">
    <source>
        <dbReference type="PROSITE" id="PS51741"/>
    </source>
</evidence>
<dbReference type="GO" id="GO:0016050">
    <property type="term" value="P:vesicle organization"/>
    <property type="evidence" value="ECO:0007669"/>
    <property type="project" value="TreeGrafter"/>
</dbReference>
<dbReference type="STRING" id="1890364.A0A2P6NL03"/>
<feature type="region of interest" description="Disordered" evidence="9">
    <location>
        <begin position="451"/>
        <end position="475"/>
    </location>
</feature>
<dbReference type="EMBL" id="MDYQ01000059">
    <property type="protein sequence ID" value="PRP84618.1"/>
    <property type="molecule type" value="Genomic_DNA"/>
</dbReference>
<dbReference type="Proteomes" id="UP000241769">
    <property type="component" value="Unassembled WGS sequence"/>
</dbReference>
<keyword evidence="5" id="KW-0206">Cytoskeleton</keyword>
<keyword evidence="3" id="KW-0963">Cytoplasm</keyword>
<evidence type="ECO:0000256" key="9">
    <source>
        <dbReference type="SAM" id="MobiDB-lite"/>
    </source>
</evidence>
<dbReference type="InterPro" id="IPR031160">
    <property type="entry name" value="F_BAR_dom"/>
</dbReference>
<dbReference type="AlphaFoldDB" id="A0A2P6NL03"/>
<evidence type="ECO:0000313" key="13">
    <source>
        <dbReference type="Proteomes" id="UP000241769"/>
    </source>
</evidence>
<dbReference type="InParanoid" id="A0A2P6NL03"/>
<keyword evidence="4" id="KW-0597">Phosphoprotein</keyword>
<dbReference type="GO" id="GO:0005886">
    <property type="term" value="C:plasma membrane"/>
    <property type="evidence" value="ECO:0007669"/>
    <property type="project" value="TreeGrafter"/>
</dbReference>
<evidence type="ECO:0008006" key="14">
    <source>
        <dbReference type="Google" id="ProtNLM"/>
    </source>
</evidence>
<evidence type="ECO:0000256" key="7">
    <source>
        <dbReference type="PROSITE-ProRule" id="PRU01077"/>
    </source>
</evidence>
<gene>
    <name evidence="12" type="ORF">PROFUN_07868</name>
</gene>
<evidence type="ECO:0000256" key="6">
    <source>
        <dbReference type="PROSITE-ProRule" id="PRU00192"/>
    </source>
</evidence>
<keyword evidence="13" id="KW-1185">Reference proteome</keyword>
<evidence type="ECO:0000256" key="8">
    <source>
        <dbReference type="SAM" id="Coils"/>
    </source>
</evidence>
<feature type="coiled-coil region" evidence="8">
    <location>
        <begin position="504"/>
        <end position="554"/>
    </location>
</feature>
<dbReference type="GO" id="GO:0031982">
    <property type="term" value="C:vesicle"/>
    <property type="evidence" value="ECO:0007669"/>
    <property type="project" value="TreeGrafter"/>
</dbReference>
<dbReference type="InterPro" id="IPR036028">
    <property type="entry name" value="SH3-like_dom_sf"/>
</dbReference>
<dbReference type="SMART" id="SM00326">
    <property type="entry name" value="SH3"/>
    <property type="match status" value="1"/>
</dbReference>